<name>I0EQM7_HELCM</name>
<organism evidence="1 2">
    <name type="scientific">Helicobacter cetorum (strain ATCC BAA-540 / CCUG 52418 / MIT 99-5656)</name>
    <dbReference type="NCBI Taxonomy" id="1163745"/>
    <lineage>
        <taxon>Bacteria</taxon>
        <taxon>Pseudomonadati</taxon>
        <taxon>Campylobacterota</taxon>
        <taxon>Epsilonproteobacteria</taxon>
        <taxon>Campylobacterales</taxon>
        <taxon>Helicobacteraceae</taxon>
        <taxon>Helicobacter</taxon>
    </lineage>
</organism>
<dbReference type="RefSeq" id="WP_014658774.1">
    <property type="nucleotide sequence ID" value="NC_017735.1"/>
</dbReference>
<dbReference type="InterPro" id="IPR002718">
    <property type="entry name" value="OMP_Helicobacter"/>
</dbReference>
<gene>
    <name evidence="1" type="ordered locus">HCD_01070</name>
</gene>
<dbReference type="PATRIC" id="fig|1163745.3.peg.228"/>
<dbReference type="AlphaFoldDB" id="I0EQM7"/>
<evidence type="ECO:0008006" key="3">
    <source>
        <dbReference type="Google" id="ProtNLM"/>
    </source>
</evidence>
<evidence type="ECO:0000313" key="1">
    <source>
        <dbReference type="EMBL" id="AFI05246.1"/>
    </source>
</evidence>
<dbReference type="HOGENOM" id="CLU_017994_1_0_7"/>
<sequence>MKKLYTSLLLFATLQAHQKSGFFIEGGFETGLLQGTKQQENQVKREYIDAVTHNTYADYLPLNTILKGATNLFGDANAISQLQFSALHPIKVSMKNNELTIENFLPYNLNNVKLSFKDSQGKLIDLGMIETIPKQAKIVLPERLFDNFKQISPSATYSDFEVSSTKFSDENTQRLFRALDTMTTNLMVQYMNSPPLHTCYYQPRKNDCWQGFTPKTAEEFTNLLLNMFAVFDSKSWQENIKNAPFDFVNSWSPGDCWFGHEKCVAPHKDGLVNPKFKNDIVSPNKVISDFTSHMLLKIIILKNSSVQGLGSGSITQGSLGVEAYAINPTTLFGNDLKTLNLNGITTILHEFSHTKHYSHNGNMTYQRVPKPDGKGDSDGIPYDVCSRFNGEGKPTYPGNFPDSVYPDCHHVPAGFLGITTAVWQQLMDKNALPIDYANLSSQKSYNLNATLDTTSLANSMLSTLKQSFLISSSTATQKSYILENATTSKNFNAPILGANLKIGYQHYFNNFIGLAYYGIVKYNYAKATSKKIEQLSYGGGIDLLLDFITTYTKTSKTTKMNKSFSSSFGVFGGLRGLYNGYHAFNQVKRNANLDAVTGLNYRYKHSKYSVGISVPLIERKVSIVSNDNTTTNTILFNEGSSHFKVFFNYGWVF</sequence>
<evidence type="ECO:0000313" key="2">
    <source>
        <dbReference type="Proteomes" id="UP000005013"/>
    </source>
</evidence>
<dbReference type="OrthoDB" id="5314256at2"/>
<dbReference type="EMBL" id="CP003481">
    <property type="protein sequence ID" value="AFI05246.1"/>
    <property type="molecule type" value="Genomic_DNA"/>
</dbReference>
<dbReference type="STRING" id="1163745.HCD_01070"/>
<dbReference type="PRINTS" id="PR01776">
    <property type="entry name" value="HPOMPFAMILY"/>
</dbReference>
<protein>
    <recommendedName>
        <fullName evidence="3">Outer membrane protein HomA</fullName>
    </recommendedName>
</protein>
<proteinExistence type="predicted"/>
<keyword evidence="2" id="KW-1185">Reference proteome</keyword>
<dbReference type="KEGG" id="hcm:HCD_01070"/>
<accession>I0EQM7</accession>
<reference evidence="1 2" key="1">
    <citation type="journal article" date="2013" name="PLoS ONE">
        <title>Sequence Divergence and Conservation in Genomes ofHelicobacter cetorum Strains from a Dolphin and a Whale.</title>
        <authorList>
            <person name="Kersulyte D."/>
            <person name="Rossi M."/>
            <person name="Berg D.E."/>
        </authorList>
    </citation>
    <scope>NUCLEOTIDE SEQUENCE [LARGE SCALE GENOMIC DNA]</scope>
    <source>
        <strain evidence="1 2">MIT 99-5656</strain>
    </source>
</reference>
<dbReference type="Proteomes" id="UP000005013">
    <property type="component" value="Chromosome"/>
</dbReference>